<evidence type="ECO:0000256" key="2">
    <source>
        <dbReference type="ARBA" id="ARBA00022448"/>
    </source>
</evidence>
<feature type="transmembrane region" description="Helical" evidence="6">
    <location>
        <begin position="23"/>
        <end position="45"/>
    </location>
</feature>
<dbReference type="RefSeq" id="WP_034621843.1">
    <property type="nucleotide sequence ID" value="NZ_BSYL01000001.1"/>
</dbReference>
<evidence type="ECO:0000313" key="9">
    <source>
        <dbReference type="Proteomes" id="UP000325032"/>
    </source>
</evidence>
<evidence type="ECO:0000256" key="1">
    <source>
        <dbReference type="ARBA" id="ARBA00004141"/>
    </source>
</evidence>
<accession>A0A5C0WHU0</accession>
<protein>
    <submittedName>
        <fullName evidence="8">L-cystine transport system permease protein TcyM</fullName>
    </submittedName>
</protein>
<dbReference type="Proteomes" id="UP000325032">
    <property type="component" value="Chromosome"/>
</dbReference>
<comment type="subcellular location">
    <subcellularLocation>
        <location evidence="6">Cell membrane</location>
        <topology evidence="6">Multi-pass membrane protein</topology>
    </subcellularLocation>
    <subcellularLocation>
        <location evidence="1">Membrane</location>
        <topology evidence="1">Multi-pass membrane protein</topology>
    </subcellularLocation>
</comment>
<dbReference type="InterPro" id="IPR035906">
    <property type="entry name" value="MetI-like_sf"/>
</dbReference>
<dbReference type="Pfam" id="PF00528">
    <property type="entry name" value="BPD_transp_1"/>
    <property type="match status" value="1"/>
</dbReference>
<evidence type="ECO:0000313" key="8">
    <source>
        <dbReference type="EMBL" id="QEK63650.1"/>
    </source>
</evidence>
<evidence type="ECO:0000259" key="7">
    <source>
        <dbReference type="PROSITE" id="PS50928"/>
    </source>
</evidence>
<evidence type="ECO:0000256" key="5">
    <source>
        <dbReference type="ARBA" id="ARBA00023136"/>
    </source>
</evidence>
<feature type="transmembrane region" description="Helical" evidence="6">
    <location>
        <begin position="201"/>
        <end position="223"/>
    </location>
</feature>
<keyword evidence="4 6" id="KW-1133">Transmembrane helix</keyword>
<evidence type="ECO:0000256" key="6">
    <source>
        <dbReference type="RuleBase" id="RU363032"/>
    </source>
</evidence>
<dbReference type="EMBL" id="CP043404">
    <property type="protein sequence ID" value="QEK63650.1"/>
    <property type="molecule type" value="Genomic_DNA"/>
</dbReference>
<dbReference type="CDD" id="cd06261">
    <property type="entry name" value="TM_PBP2"/>
    <property type="match status" value="1"/>
</dbReference>
<name>A0A5C0WHU0_BACIA</name>
<comment type="similarity">
    <text evidence="6">Belongs to the binding-protein-dependent transport system permease family.</text>
</comment>
<keyword evidence="3 6" id="KW-0812">Transmembrane</keyword>
<proteinExistence type="inferred from homology"/>
<dbReference type="PROSITE" id="PS50928">
    <property type="entry name" value="ABC_TM1"/>
    <property type="match status" value="1"/>
</dbReference>
<dbReference type="SUPFAM" id="SSF161098">
    <property type="entry name" value="MetI-like"/>
    <property type="match status" value="1"/>
</dbReference>
<keyword evidence="9" id="KW-1185">Reference proteome</keyword>
<dbReference type="GO" id="GO:0055085">
    <property type="term" value="P:transmembrane transport"/>
    <property type="evidence" value="ECO:0007669"/>
    <property type="project" value="InterPro"/>
</dbReference>
<keyword evidence="5 6" id="KW-0472">Membrane</keyword>
<dbReference type="PANTHER" id="PTHR30614">
    <property type="entry name" value="MEMBRANE COMPONENT OF AMINO ACID ABC TRANSPORTER"/>
    <property type="match status" value="1"/>
</dbReference>
<dbReference type="AlphaFoldDB" id="A0A5C0WHU0"/>
<evidence type="ECO:0000256" key="4">
    <source>
        <dbReference type="ARBA" id="ARBA00022989"/>
    </source>
</evidence>
<dbReference type="InterPro" id="IPR000515">
    <property type="entry name" value="MetI-like"/>
</dbReference>
<gene>
    <name evidence="8" type="primary">tcyM</name>
    <name evidence="8" type="ORF">FX981_01891</name>
</gene>
<organism evidence="8 9">
    <name type="scientific">Bacillus safensis</name>
    <dbReference type="NCBI Taxonomy" id="561879"/>
    <lineage>
        <taxon>Bacteria</taxon>
        <taxon>Bacillati</taxon>
        <taxon>Bacillota</taxon>
        <taxon>Bacilli</taxon>
        <taxon>Bacillales</taxon>
        <taxon>Bacillaceae</taxon>
        <taxon>Bacillus</taxon>
    </lineage>
</organism>
<keyword evidence="2 6" id="KW-0813">Transport</keyword>
<dbReference type="InterPro" id="IPR043429">
    <property type="entry name" value="ArtM/GltK/GlnP/TcyL/YhdX-like"/>
</dbReference>
<feature type="transmembrane region" description="Helical" evidence="6">
    <location>
        <begin position="149"/>
        <end position="170"/>
    </location>
</feature>
<feature type="transmembrane region" description="Helical" evidence="6">
    <location>
        <begin position="57"/>
        <end position="78"/>
    </location>
</feature>
<dbReference type="GO" id="GO:0005886">
    <property type="term" value="C:plasma membrane"/>
    <property type="evidence" value="ECO:0007669"/>
    <property type="project" value="UniProtKB-SubCell"/>
</dbReference>
<dbReference type="GeneID" id="61768666"/>
<reference evidence="8 9" key="1">
    <citation type="journal article" date="2018" name="Plant Biotechnol. Rep.">
        <title>Diversity and antifungal activity of endophytic bacteria associated with Panax ginseng seedlings.</title>
        <authorList>
            <person name="Park J.M."/>
            <person name="Hong C.E."/>
            <person name="Jo S.H."/>
        </authorList>
    </citation>
    <scope>NUCLEOTIDE SEQUENCE [LARGE SCALE GENOMIC DNA]</scope>
    <source>
        <strain evidence="8 9">PgKB20</strain>
    </source>
</reference>
<dbReference type="Gene3D" id="1.10.3720.10">
    <property type="entry name" value="MetI-like"/>
    <property type="match status" value="1"/>
</dbReference>
<feature type="domain" description="ABC transmembrane type-1" evidence="7">
    <location>
        <begin position="19"/>
        <end position="220"/>
    </location>
</feature>
<dbReference type="GO" id="GO:0006865">
    <property type="term" value="P:amino acid transport"/>
    <property type="evidence" value="ECO:0007669"/>
    <property type="project" value="TreeGrafter"/>
</dbReference>
<feature type="transmembrane region" description="Helical" evidence="6">
    <location>
        <begin position="102"/>
        <end position="120"/>
    </location>
</feature>
<evidence type="ECO:0000256" key="3">
    <source>
        <dbReference type="ARBA" id="ARBA00022692"/>
    </source>
</evidence>
<dbReference type="PANTHER" id="PTHR30614:SF43">
    <property type="entry name" value="L-CYSTINE TRANSPORT SYSTEM PERMEASE PROTEIN TCYM"/>
    <property type="match status" value="1"/>
</dbReference>
<sequence>MDFDVAFMLQAFLAALHYLPTTLLLGFLPLLFGSVFGFGIALIRFYQVPVLSPLFKWFVAIFKAIPVVLILLVSYLLFSDSLDRLAASLSLQIRFSDLDRRWIAIFALTLYAVSGLSEIFRSSLASIPKGQFDAALSVGFTSKQILRRVIIPQVFPIALPLLNNMLISLIKASSLVSMVSVVDILNGALIKANVNYRYLEAYIAVALIYWALCASIEAITALYEKYGHKNKRRRLA</sequence>